<proteinExistence type="predicted"/>
<evidence type="ECO:0000313" key="2">
    <source>
        <dbReference type="Proteomes" id="UP001183226"/>
    </source>
</evidence>
<keyword evidence="2" id="KW-1185">Reference proteome</keyword>
<evidence type="ECO:0000313" key="1">
    <source>
        <dbReference type="EMBL" id="MDT0305099.1"/>
    </source>
</evidence>
<comment type="caution">
    <text evidence="1">The sequence shown here is derived from an EMBL/GenBank/DDBJ whole genome shotgun (WGS) entry which is preliminary data.</text>
</comment>
<gene>
    <name evidence="1" type="ORF">RM446_23495</name>
</gene>
<name>A0ABU2L0L8_9ACTN</name>
<dbReference type="EMBL" id="JAVREK010000035">
    <property type="protein sequence ID" value="MDT0305099.1"/>
    <property type="molecule type" value="Genomic_DNA"/>
</dbReference>
<accession>A0ABU2L0L8</accession>
<dbReference type="RefSeq" id="WP_311547615.1">
    <property type="nucleotide sequence ID" value="NZ_JAVREK010000035.1"/>
</dbReference>
<sequence>MPDTALTPAPTTFRFHDWRRGADTQPRLSITSARLPRRCPYLVEEVAPRWWAITVRHNARCGDLFPAYVETFAHDYPCAWRLLVDAFGVDPIKEADGLAAAYRHYPAHERLPLHMIPIMEACGLLIPWPHGRRLHP</sequence>
<organism evidence="1 2">
    <name type="scientific">Streptomonospora wellingtoniae</name>
    <dbReference type="NCBI Taxonomy" id="3075544"/>
    <lineage>
        <taxon>Bacteria</taxon>
        <taxon>Bacillati</taxon>
        <taxon>Actinomycetota</taxon>
        <taxon>Actinomycetes</taxon>
        <taxon>Streptosporangiales</taxon>
        <taxon>Nocardiopsidaceae</taxon>
        <taxon>Streptomonospora</taxon>
    </lineage>
</organism>
<reference evidence="2" key="1">
    <citation type="submission" date="2023-07" db="EMBL/GenBank/DDBJ databases">
        <title>30 novel species of actinomycetes from the DSMZ collection.</title>
        <authorList>
            <person name="Nouioui I."/>
        </authorList>
    </citation>
    <scope>NUCLEOTIDE SEQUENCE [LARGE SCALE GENOMIC DNA]</scope>
    <source>
        <strain evidence="2">DSM 45055</strain>
    </source>
</reference>
<protein>
    <submittedName>
        <fullName evidence="1">Uncharacterized protein</fullName>
    </submittedName>
</protein>
<dbReference type="Proteomes" id="UP001183226">
    <property type="component" value="Unassembled WGS sequence"/>
</dbReference>